<evidence type="ECO:0000256" key="1">
    <source>
        <dbReference type="SAM" id="MobiDB-lite"/>
    </source>
</evidence>
<comment type="caution">
    <text evidence="3">The sequence shown here is derived from an EMBL/GenBank/DDBJ whole genome shotgun (WGS) entry which is preliminary data.</text>
</comment>
<keyword evidence="4" id="KW-1185">Reference proteome</keyword>
<dbReference type="STRING" id="1073574.GOARA_063_00240"/>
<evidence type="ECO:0000259" key="2">
    <source>
        <dbReference type="Pfam" id="PF02720"/>
    </source>
</evidence>
<protein>
    <recommendedName>
        <fullName evidence="2">DUF222 domain-containing protein</fullName>
    </recommendedName>
</protein>
<dbReference type="OrthoDB" id="4774794at2"/>
<reference evidence="3 4" key="1">
    <citation type="submission" date="2011-11" db="EMBL/GenBank/DDBJ databases">
        <title>Whole genome shotgun sequence of Gordonia araii NBRC 100433.</title>
        <authorList>
            <person name="Yoshida Y."/>
            <person name="Hosoyama A."/>
            <person name="Tsuchikane K."/>
            <person name="Katsumata H."/>
            <person name="Yamazaki S."/>
            <person name="Fujita N."/>
        </authorList>
    </citation>
    <scope>NUCLEOTIDE SEQUENCE [LARGE SCALE GENOMIC DNA]</scope>
    <source>
        <strain evidence="3 4">NBRC 100433</strain>
    </source>
</reference>
<feature type="region of interest" description="Disordered" evidence="1">
    <location>
        <begin position="383"/>
        <end position="405"/>
    </location>
</feature>
<dbReference type="EMBL" id="BAEE01000063">
    <property type="protein sequence ID" value="GAB10825.1"/>
    <property type="molecule type" value="Genomic_DNA"/>
</dbReference>
<dbReference type="CDD" id="cd00085">
    <property type="entry name" value="HNHc"/>
    <property type="match status" value="1"/>
</dbReference>
<organism evidence="3 4">
    <name type="scientific">Gordonia araii NBRC 100433</name>
    <dbReference type="NCBI Taxonomy" id="1073574"/>
    <lineage>
        <taxon>Bacteria</taxon>
        <taxon>Bacillati</taxon>
        <taxon>Actinomycetota</taxon>
        <taxon>Actinomycetes</taxon>
        <taxon>Mycobacteriales</taxon>
        <taxon>Gordoniaceae</taxon>
        <taxon>Gordonia</taxon>
    </lineage>
</organism>
<feature type="compositionally biased region" description="Basic residues" evidence="1">
    <location>
        <begin position="522"/>
        <end position="535"/>
    </location>
</feature>
<evidence type="ECO:0000313" key="3">
    <source>
        <dbReference type="EMBL" id="GAB10825.1"/>
    </source>
</evidence>
<sequence>MPTITDPDAGFDLPIDLAGAVAAAQREAAMEPIAIRDDGEDPGFDGEDAHLTDSDASLWQDRAVALDAAMAVTVGEPGWTVEVLADAAKANAMIAWTEYREIGAMHTYLATFGKPEPSARGVRMLDIEMQCAARIAMSQGLSQRQAEKWLSEAIAMRDRLPQVGRQLRDSAITPRQFRLIVSRTELIDDQDWAPQVDVAIAAVLARRSGAGAWSTKRLSDMVDRIIFRHDPDSVRRRREKAKENRTAWILSGSDGMATVGATMTAENAVIAYSAMVTLANLVCPADTRSPDARSSDALFALLSGTAFECDCGQPDCPATIPEPDALAAWLRAREDAAVVKGRVLVHVIADQATVDGRNDEPAFMDGHGVISAAHLRDLLTRGDSTVRPLNPESADVSLPTHRPSDAYRPSTALDTFVRSRDGYCTMPGCDQPAWRCDVDHVTEYDHDNPSTGGQTTPDGLAAKCRMHHNLKTFADDWLDDQYRDRDGRLVSEVVSPEGIRFSGPAETNQDLFPHWQPSPGATRHHLHKNRHRKVHPSGAATASAPNTLDDDPNAKPTAGDDSPRNRPTTAIHPSDPGRAQPCALALS</sequence>
<dbReference type="AlphaFoldDB" id="G7H4Q0"/>
<dbReference type="RefSeq" id="WP_007322900.1">
    <property type="nucleotide sequence ID" value="NZ_BAEE01000063.1"/>
</dbReference>
<dbReference type="Proteomes" id="UP000035088">
    <property type="component" value="Unassembled WGS sequence"/>
</dbReference>
<gene>
    <name evidence="3" type="ORF">GOARA_063_00240</name>
</gene>
<dbReference type="InterPro" id="IPR003870">
    <property type="entry name" value="DUF222"/>
</dbReference>
<evidence type="ECO:0000313" key="4">
    <source>
        <dbReference type="Proteomes" id="UP000035088"/>
    </source>
</evidence>
<accession>G7H4Q0</accession>
<dbReference type="Pfam" id="PF02720">
    <property type="entry name" value="DUF222"/>
    <property type="match status" value="1"/>
</dbReference>
<dbReference type="InterPro" id="IPR003615">
    <property type="entry name" value="HNH_nuc"/>
</dbReference>
<proteinExistence type="predicted"/>
<feature type="region of interest" description="Disordered" evidence="1">
    <location>
        <begin position="500"/>
        <end position="587"/>
    </location>
</feature>
<feature type="domain" description="DUF222" evidence="2">
    <location>
        <begin position="130"/>
        <end position="421"/>
    </location>
</feature>
<name>G7H4Q0_9ACTN</name>